<dbReference type="KEGG" id="same:SAMCFNEI73_pC1699"/>
<gene>
    <name evidence="1" type="ORF">SAMCFNEI73_pC1699</name>
</gene>
<proteinExistence type="predicted"/>
<name>A0A1L3LZF8_9HYPH</name>
<keyword evidence="1" id="KW-0614">Plasmid</keyword>
<organism evidence="1 2">
    <name type="scientific">Sinorhizobium americanum</name>
    <dbReference type="NCBI Taxonomy" id="194963"/>
    <lineage>
        <taxon>Bacteria</taxon>
        <taxon>Pseudomonadati</taxon>
        <taxon>Pseudomonadota</taxon>
        <taxon>Alphaproteobacteria</taxon>
        <taxon>Hyphomicrobiales</taxon>
        <taxon>Rhizobiaceae</taxon>
        <taxon>Sinorhizobium/Ensifer group</taxon>
        <taxon>Sinorhizobium</taxon>
    </lineage>
</organism>
<dbReference type="AlphaFoldDB" id="A0A1L3LZF8"/>
<reference evidence="1 2" key="1">
    <citation type="submission" date="2015-10" db="EMBL/GenBank/DDBJ databases">
        <title>Genomic differences between typical nodule nitrogen-fixing rhizobial strains and those coming from bean seeds.</title>
        <authorList>
            <person name="Peralta H."/>
            <person name="Aguilar-Vera A."/>
            <person name="Diaz R."/>
            <person name="Mora Y."/>
            <person name="Martinez-Batallar G."/>
            <person name="Salazar E."/>
            <person name="Vargas-Lagunas C."/>
            <person name="Encarnacion S."/>
            <person name="Girard L."/>
            <person name="Mora J."/>
        </authorList>
    </citation>
    <scope>NUCLEOTIDE SEQUENCE [LARGE SCALE GENOMIC DNA]</scope>
    <source>
        <strain evidence="1 2">CFNEI 73</strain>
        <plasmid evidence="1 2">C</plasmid>
    </source>
</reference>
<protein>
    <submittedName>
        <fullName evidence="1">Uncharacterized protein</fullName>
    </submittedName>
</protein>
<evidence type="ECO:0000313" key="1">
    <source>
        <dbReference type="EMBL" id="APG95403.1"/>
    </source>
</evidence>
<keyword evidence="2" id="KW-1185">Reference proteome</keyword>
<evidence type="ECO:0000313" key="2">
    <source>
        <dbReference type="Proteomes" id="UP000182306"/>
    </source>
</evidence>
<dbReference type="Proteomes" id="UP000182306">
    <property type="component" value="Plasmid C"/>
</dbReference>
<dbReference type="EMBL" id="CP013110">
    <property type="protein sequence ID" value="APG95403.1"/>
    <property type="molecule type" value="Genomic_DNA"/>
</dbReference>
<geneLocation type="plasmid" evidence="1 2">
    <name>C</name>
</geneLocation>
<sequence>MSHLDNVALIPLRVRVHSVIFPFWKTLTPDAKVETFEGLKPTTLKPEVYKYFHAMQTDAWYRFSLYTLIFETPRFRQEMKRFNEQYSRSLTNG</sequence>
<accession>A0A1L3LZF8</accession>